<dbReference type="EMBL" id="FTPR01000001">
    <property type="protein sequence ID" value="SIT79137.1"/>
    <property type="molecule type" value="Genomic_DNA"/>
</dbReference>
<keyword evidence="13" id="KW-1185">Reference proteome</keyword>
<comment type="similarity">
    <text evidence="2 11">Belongs to the shikimate kinase family.</text>
</comment>
<keyword evidence="7 11" id="KW-0418">Kinase</keyword>
<feature type="binding site" evidence="11">
    <location>
        <position position="88"/>
    </location>
    <ligand>
        <name>substrate</name>
    </ligand>
</feature>
<keyword evidence="11" id="KW-0460">Magnesium</keyword>
<keyword evidence="8 11" id="KW-0067">ATP-binding</keyword>
<evidence type="ECO:0000256" key="9">
    <source>
        <dbReference type="ARBA" id="ARBA00023141"/>
    </source>
</evidence>
<evidence type="ECO:0000256" key="10">
    <source>
        <dbReference type="ARBA" id="ARBA00048567"/>
    </source>
</evidence>
<name>A0A1R3WMK1_9RHOB</name>
<feature type="binding site" evidence="11">
    <location>
        <position position="145"/>
    </location>
    <ligand>
        <name>substrate</name>
    </ligand>
</feature>
<dbReference type="PANTHER" id="PTHR21087:SF16">
    <property type="entry name" value="SHIKIMATE KINASE 1, CHLOROPLASTIC"/>
    <property type="match status" value="1"/>
</dbReference>
<dbReference type="GO" id="GO:0000287">
    <property type="term" value="F:magnesium ion binding"/>
    <property type="evidence" value="ECO:0007669"/>
    <property type="project" value="UniProtKB-UniRule"/>
</dbReference>
<evidence type="ECO:0000313" key="13">
    <source>
        <dbReference type="Proteomes" id="UP000186997"/>
    </source>
</evidence>
<gene>
    <name evidence="11" type="primary">aroK</name>
    <name evidence="12" type="ORF">SAMN05421665_0889</name>
</gene>
<keyword evidence="4 11" id="KW-0028">Amino-acid biosynthesis</keyword>
<comment type="function">
    <text evidence="11">Catalyzes the specific phosphorylation of the 3-hydroxyl group of shikimic acid using ATP as a cosubstrate.</text>
</comment>
<dbReference type="Gene3D" id="3.40.50.300">
    <property type="entry name" value="P-loop containing nucleotide triphosphate hydrolases"/>
    <property type="match status" value="1"/>
</dbReference>
<dbReference type="InterPro" id="IPR027417">
    <property type="entry name" value="P-loop_NTPase"/>
</dbReference>
<dbReference type="EC" id="2.7.1.71" evidence="3 11"/>
<dbReference type="STRING" id="287098.SAMN05421665_0889"/>
<dbReference type="InterPro" id="IPR031322">
    <property type="entry name" value="Shikimate/glucono_kinase"/>
</dbReference>
<dbReference type="Proteomes" id="UP000186997">
    <property type="component" value="Unassembled WGS sequence"/>
</dbReference>
<reference evidence="13" key="1">
    <citation type="submission" date="2017-01" db="EMBL/GenBank/DDBJ databases">
        <authorList>
            <person name="Varghese N."/>
            <person name="Submissions S."/>
        </authorList>
    </citation>
    <scope>NUCLEOTIDE SEQUENCE [LARGE SCALE GENOMIC DNA]</scope>
    <source>
        <strain evidence="13">DSM 29591</strain>
    </source>
</reference>
<evidence type="ECO:0000256" key="2">
    <source>
        <dbReference type="ARBA" id="ARBA00006997"/>
    </source>
</evidence>
<dbReference type="GO" id="GO:0005829">
    <property type="term" value="C:cytosol"/>
    <property type="evidence" value="ECO:0007669"/>
    <property type="project" value="TreeGrafter"/>
</dbReference>
<dbReference type="UniPathway" id="UPA00053">
    <property type="reaction ID" value="UER00088"/>
</dbReference>
<evidence type="ECO:0000256" key="4">
    <source>
        <dbReference type="ARBA" id="ARBA00022605"/>
    </source>
</evidence>
<keyword evidence="5 11" id="KW-0808">Transferase</keyword>
<comment type="subcellular location">
    <subcellularLocation>
        <location evidence="11">Cytoplasm</location>
    </subcellularLocation>
</comment>
<organism evidence="12 13">
    <name type="scientific">Yoonia rosea</name>
    <dbReference type="NCBI Taxonomy" id="287098"/>
    <lineage>
        <taxon>Bacteria</taxon>
        <taxon>Pseudomonadati</taxon>
        <taxon>Pseudomonadota</taxon>
        <taxon>Alphaproteobacteria</taxon>
        <taxon>Rhodobacterales</taxon>
        <taxon>Paracoccaceae</taxon>
        <taxon>Yoonia</taxon>
    </lineage>
</organism>
<dbReference type="RefSeq" id="WP_076658518.1">
    <property type="nucleotide sequence ID" value="NZ_FTPR01000001.1"/>
</dbReference>
<keyword evidence="11" id="KW-0963">Cytoplasm</keyword>
<dbReference type="NCBIfam" id="NF010552">
    <property type="entry name" value="PRK13946.1"/>
    <property type="match status" value="1"/>
</dbReference>
<dbReference type="SUPFAM" id="SSF52540">
    <property type="entry name" value="P-loop containing nucleoside triphosphate hydrolases"/>
    <property type="match status" value="1"/>
</dbReference>
<dbReference type="Pfam" id="PF01202">
    <property type="entry name" value="SKI"/>
    <property type="match status" value="1"/>
</dbReference>
<evidence type="ECO:0000256" key="7">
    <source>
        <dbReference type="ARBA" id="ARBA00022777"/>
    </source>
</evidence>
<sequence>MAEGQTYHLKRTVVLVGMMGSGKTAIGRALAAALDVPFVDSDAAIEEAAASTIAEIFARDGEAFFRKREAEVLKRLLSGPPGIVSTGGGAFLAEANRMAIAQMGVAVWLDADLKILWERVRHKDTRPLLRTADPQATLAALYAERTPIYALAGLKIDVKENASIDETMRSVRDILASRPDILEIT</sequence>
<evidence type="ECO:0000256" key="8">
    <source>
        <dbReference type="ARBA" id="ARBA00022840"/>
    </source>
</evidence>
<dbReference type="HAMAP" id="MF_00109">
    <property type="entry name" value="Shikimate_kinase"/>
    <property type="match status" value="1"/>
</dbReference>
<comment type="catalytic activity">
    <reaction evidence="10 11">
        <text>shikimate + ATP = 3-phosphoshikimate + ADP + H(+)</text>
        <dbReference type="Rhea" id="RHEA:13121"/>
        <dbReference type="ChEBI" id="CHEBI:15378"/>
        <dbReference type="ChEBI" id="CHEBI:30616"/>
        <dbReference type="ChEBI" id="CHEBI:36208"/>
        <dbReference type="ChEBI" id="CHEBI:145989"/>
        <dbReference type="ChEBI" id="CHEBI:456216"/>
        <dbReference type="EC" id="2.7.1.71"/>
    </reaction>
</comment>
<dbReference type="AlphaFoldDB" id="A0A1R3WMK1"/>
<evidence type="ECO:0000313" key="12">
    <source>
        <dbReference type="EMBL" id="SIT79137.1"/>
    </source>
</evidence>
<comment type="pathway">
    <text evidence="1 11">Metabolic intermediate biosynthesis; chorismate biosynthesis; chorismate from D-erythrose 4-phosphate and phosphoenolpyruvate: step 5/7.</text>
</comment>
<feature type="binding site" evidence="11">
    <location>
        <position position="126"/>
    </location>
    <ligand>
        <name>ATP</name>
        <dbReference type="ChEBI" id="CHEBI:30616"/>
    </ligand>
</feature>
<keyword evidence="9 11" id="KW-0057">Aromatic amino acid biosynthesis</keyword>
<dbReference type="CDD" id="cd00464">
    <property type="entry name" value="SK"/>
    <property type="match status" value="1"/>
</dbReference>
<feature type="binding site" evidence="11">
    <location>
        <position position="66"/>
    </location>
    <ligand>
        <name>substrate</name>
    </ligand>
</feature>
<dbReference type="InterPro" id="IPR023000">
    <property type="entry name" value="Shikimate_kinase_CS"/>
</dbReference>
<dbReference type="GO" id="GO:0009073">
    <property type="term" value="P:aromatic amino acid family biosynthetic process"/>
    <property type="evidence" value="ECO:0007669"/>
    <property type="project" value="UniProtKB-KW"/>
</dbReference>
<dbReference type="GO" id="GO:0004765">
    <property type="term" value="F:shikimate kinase activity"/>
    <property type="evidence" value="ECO:0007669"/>
    <property type="project" value="UniProtKB-UniRule"/>
</dbReference>
<dbReference type="GO" id="GO:0008652">
    <property type="term" value="P:amino acid biosynthetic process"/>
    <property type="evidence" value="ECO:0007669"/>
    <property type="project" value="UniProtKB-KW"/>
</dbReference>
<feature type="binding site" evidence="11">
    <location>
        <position position="24"/>
    </location>
    <ligand>
        <name>Mg(2+)</name>
        <dbReference type="ChEBI" id="CHEBI:18420"/>
    </ligand>
</feature>
<dbReference type="GO" id="GO:0005524">
    <property type="term" value="F:ATP binding"/>
    <property type="evidence" value="ECO:0007669"/>
    <property type="project" value="UniProtKB-UniRule"/>
</dbReference>
<dbReference type="InterPro" id="IPR000623">
    <property type="entry name" value="Shikimate_kinase/TSH1"/>
</dbReference>
<comment type="caution">
    <text evidence="11">Lacks conserved residue(s) required for the propagation of feature annotation.</text>
</comment>
<comment type="cofactor">
    <cofactor evidence="11">
        <name>Mg(2+)</name>
        <dbReference type="ChEBI" id="CHEBI:18420"/>
    </cofactor>
    <text evidence="11">Binds 1 Mg(2+) ion per subunit.</text>
</comment>
<dbReference type="GO" id="GO:0009423">
    <property type="term" value="P:chorismate biosynthetic process"/>
    <property type="evidence" value="ECO:0007669"/>
    <property type="project" value="UniProtKB-UniRule"/>
</dbReference>
<evidence type="ECO:0000256" key="3">
    <source>
        <dbReference type="ARBA" id="ARBA00012154"/>
    </source>
</evidence>
<evidence type="ECO:0000256" key="6">
    <source>
        <dbReference type="ARBA" id="ARBA00022741"/>
    </source>
</evidence>
<keyword evidence="11" id="KW-0479">Metal-binding</keyword>
<keyword evidence="6 11" id="KW-0547">Nucleotide-binding</keyword>
<dbReference type="PANTHER" id="PTHR21087">
    <property type="entry name" value="SHIKIMATE KINASE"/>
    <property type="match status" value="1"/>
</dbReference>
<dbReference type="PROSITE" id="PS01128">
    <property type="entry name" value="SHIKIMATE_KINASE"/>
    <property type="match status" value="1"/>
</dbReference>
<dbReference type="OrthoDB" id="9800332at2"/>
<dbReference type="PRINTS" id="PR01100">
    <property type="entry name" value="SHIKIMTKNASE"/>
</dbReference>
<accession>A0A1R3WMK1</accession>
<comment type="subunit">
    <text evidence="11">Monomer.</text>
</comment>
<feature type="binding site" evidence="11">
    <location>
        <position position="42"/>
    </location>
    <ligand>
        <name>substrate</name>
    </ligand>
</feature>
<feature type="binding site" evidence="11">
    <location>
        <begin position="20"/>
        <end position="25"/>
    </location>
    <ligand>
        <name>ATP</name>
        <dbReference type="ChEBI" id="CHEBI:30616"/>
    </ligand>
</feature>
<evidence type="ECO:0000256" key="5">
    <source>
        <dbReference type="ARBA" id="ARBA00022679"/>
    </source>
</evidence>
<protein>
    <recommendedName>
        <fullName evidence="3 11">Shikimate kinase</fullName>
        <shortName evidence="11">SK</shortName>
        <ecNumber evidence="3 11">2.7.1.71</ecNumber>
    </recommendedName>
</protein>
<evidence type="ECO:0000256" key="1">
    <source>
        <dbReference type="ARBA" id="ARBA00004842"/>
    </source>
</evidence>
<proteinExistence type="inferred from homology"/>
<evidence type="ECO:0000256" key="11">
    <source>
        <dbReference type="HAMAP-Rule" id="MF_00109"/>
    </source>
</evidence>